<name>A0A8J3U1V6_9ACTN</name>
<proteinExistence type="predicted"/>
<sequence>MASRSWFEVPPSAARLTGSLRDIGYDFPTAIADIVDNSVSAGAKRVDVLIEFDGLASRVFIVDDGAGMKPGALNEALRFGSRRDYRRGDLGRYGLGLKTASLSQCRSVTVATRASAASRVHARQLDLDLIEDWDQWVVADPARDEVLDRCHAWLAESAGTVVVWRNLDRVLPEKRPEGGWARRRLESLAAKTAEHLGAVFHRHLEGTTGHQLVITVNGEKVQAWNPFAPQEQHRQDLPALRFEVQIGDLSGHVTLRRYVLPSREQFSALAEFERLSGPLNWNRQQGLYVYRADRLVQWGGWAGIRGIDEHTKLARASVDFDTDLDNAFNIDVAKMRVTLPPSLRQLVEPAVNELCVLANGAYRKTPRKAGNERLAGLAMPREEQMVANAAGTAGLALRAAAMVAGEYAALTRIIDQLRLTDPESARLLGLHR</sequence>
<protein>
    <recommendedName>
        <fullName evidence="3">ATP-binding protein</fullName>
    </recommendedName>
</protein>
<dbReference type="Proteomes" id="UP000622547">
    <property type="component" value="Unassembled WGS sequence"/>
</dbReference>
<dbReference type="InterPro" id="IPR036890">
    <property type="entry name" value="HATPase_C_sf"/>
</dbReference>
<evidence type="ECO:0000313" key="1">
    <source>
        <dbReference type="EMBL" id="GII37043.1"/>
    </source>
</evidence>
<evidence type="ECO:0008006" key="3">
    <source>
        <dbReference type="Google" id="ProtNLM"/>
    </source>
</evidence>
<reference evidence="1 2" key="1">
    <citation type="submission" date="2021-01" db="EMBL/GenBank/DDBJ databases">
        <title>Whole genome shotgun sequence of Planotetraspora phitsanulokensis NBRC 104273.</title>
        <authorList>
            <person name="Komaki H."/>
            <person name="Tamura T."/>
        </authorList>
    </citation>
    <scope>NUCLEOTIDE SEQUENCE [LARGE SCALE GENOMIC DNA]</scope>
    <source>
        <strain evidence="1 2">NBRC 104273</strain>
    </source>
</reference>
<organism evidence="1 2">
    <name type="scientific">Planotetraspora phitsanulokensis</name>
    <dbReference type="NCBI Taxonomy" id="575192"/>
    <lineage>
        <taxon>Bacteria</taxon>
        <taxon>Bacillati</taxon>
        <taxon>Actinomycetota</taxon>
        <taxon>Actinomycetes</taxon>
        <taxon>Streptosporangiales</taxon>
        <taxon>Streptosporangiaceae</taxon>
        <taxon>Planotetraspora</taxon>
    </lineage>
</organism>
<dbReference type="Pfam" id="PF13589">
    <property type="entry name" value="HATPase_c_3"/>
    <property type="match status" value="1"/>
</dbReference>
<gene>
    <name evidence="1" type="ORF">Pph01_20460</name>
</gene>
<dbReference type="SUPFAM" id="SSF55874">
    <property type="entry name" value="ATPase domain of HSP90 chaperone/DNA topoisomerase II/histidine kinase"/>
    <property type="match status" value="1"/>
</dbReference>
<dbReference type="AlphaFoldDB" id="A0A8J3U1V6"/>
<dbReference type="Gene3D" id="3.30.565.10">
    <property type="entry name" value="Histidine kinase-like ATPase, C-terminal domain"/>
    <property type="match status" value="1"/>
</dbReference>
<dbReference type="RefSeq" id="WP_204072758.1">
    <property type="nucleotide sequence ID" value="NZ_BAABHI010000037.1"/>
</dbReference>
<comment type="caution">
    <text evidence="1">The sequence shown here is derived from an EMBL/GenBank/DDBJ whole genome shotgun (WGS) entry which is preliminary data.</text>
</comment>
<accession>A0A8J3U1V6</accession>
<keyword evidence="2" id="KW-1185">Reference proteome</keyword>
<evidence type="ECO:0000313" key="2">
    <source>
        <dbReference type="Proteomes" id="UP000622547"/>
    </source>
</evidence>
<dbReference type="EMBL" id="BOOP01000008">
    <property type="protein sequence ID" value="GII37043.1"/>
    <property type="molecule type" value="Genomic_DNA"/>
</dbReference>